<accession>L8P4A8</accession>
<evidence type="ECO:0000256" key="1">
    <source>
        <dbReference type="SAM" id="MobiDB-lite"/>
    </source>
</evidence>
<organism evidence="2 3">
    <name type="scientific">Streptomyces viridochromogenes Tue57</name>
    <dbReference type="NCBI Taxonomy" id="1160705"/>
    <lineage>
        <taxon>Bacteria</taxon>
        <taxon>Bacillati</taxon>
        <taxon>Actinomycetota</taxon>
        <taxon>Actinomycetes</taxon>
        <taxon>Kitasatosporales</taxon>
        <taxon>Streptomycetaceae</taxon>
        <taxon>Streptomyces</taxon>
    </lineage>
</organism>
<evidence type="ECO:0000313" key="3">
    <source>
        <dbReference type="Proteomes" id="UP000011205"/>
    </source>
</evidence>
<dbReference type="EMBL" id="AMLP01000236">
    <property type="protein sequence ID" value="ELS51305.1"/>
    <property type="molecule type" value="Genomic_DNA"/>
</dbReference>
<gene>
    <name evidence="2" type="ORF">STVIR_7704</name>
</gene>
<reference evidence="2 3" key="1">
    <citation type="journal article" date="2013" name="Genome Announc.">
        <title>Draft Genome Sequence of Streptomyces viridochromogenes Strain Tu57, Producer of Avilamycin.</title>
        <authorList>
            <person name="Gruning B.A."/>
            <person name="Erxleben A."/>
            <person name="Hahnlein A."/>
            <person name="Gunther S."/>
        </authorList>
    </citation>
    <scope>NUCLEOTIDE SEQUENCE [LARGE SCALE GENOMIC DNA]</scope>
    <source>
        <strain evidence="2 3">Tue57</strain>
    </source>
</reference>
<feature type="region of interest" description="Disordered" evidence="1">
    <location>
        <begin position="1"/>
        <end position="41"/>
    </location>
</feature>
<proteinExistence type="predicted"/>
<feature type="compositionally biased region" description="Polar residues" evidence="1">
    <location>
        <begin position="1"/>
        <end position="15"/>
    </location>
</feature>
<dbReference type="PATRIC" id="fig|1160705.3.peg.7615"/>
<comment type="caution">
    <text evidence="2">The sequence shown here is derived from an EMBL/GenBank/DDBJ whole genome shotgun (WGS) entry which is preliminary data.</text>
</comment>
<dbReference type="Proteomes" id="UP000011205">
    <property type="component" value="Unassembled WGS sequence"/>
</dbReference>
<name>L8P4A8_STRVR</name>
<protein>
    <submittedName>
        <fullName evidence="2">Uncharacterized protein</fullName>
    </submittedName>
</protein>
<sequence length="41" mass="4316">MAEQHTTAVTGNAGTVMNVPAAGHGEETPFWSPDRPGEHAR</sequence>
<dbReference type="AlphaFoldDB" id="L8P4A8"/>
<evidence type="ECO:0000313" key="2">
    <source>
        <dbReference type="EMBL" id="ELS51305.1"/>
    </source>
</evidence>